<organism evidence="4 5">
    <name type="scientific">Turnera subulata</name>
    <dbReference type="NCBI Taxonomy" id="218843"/>
    <lineage>
        <taxon>Eukaryota</taxon>
        <taxon>Viridiplantae</taxon>
        <taxon>Streptophyta</taxon>
        <taxon>Embryophyta</taxon>
        <taxon>Tracheophyta</taxon>
        <taxon>Spermatophyta</taxon>
        <taxon>Magnoliopsida</taxon>
        <taxon>eudicotyledons</taxon>
        <taxon>Gunneridae</taxon>
        <taxon>Pentapetalae</taxon>
        <taxon>rosids</taxon>
        <taxon>fabids</taxon>
        <taxon>Malpighiales</taxon>
        <taxon>Passifloraceae</taxon>
        <taxon>Turnera</taxon>
    </lineage>
</organism>
<dbReference type="InterPro" id="IPR004883">
    <property type="entry name" value="LOB"/>
</dbReference>
<evidence type="ECO:0000259" key="3">
    <source>
        <dbReference type="PROSITE" id="PS50891"/>
    </source>
</evidence>
<comment type="similarity">
    <text evidence="1">Belongs to the LOB domain-containing protein family.</text>
</comment>
<proteinExistence type="inferred from homology"/>
<dbReference type="Proteomes" id="UP001141552">
    <property type="component" value="Unassembled WGS sequence"/>
</dbReference>
<reference evidence="4" key="2">
    <citation type="journal article" date="2023" name="Plants (Basel)">
        <title>Annotation of the Turnera subulata (Passifloraceae) Draft Genome Reveals the S-Locus Evolved after the Divergence of Turneroideae from Passifloroideae in a Stepwise Manner.</title>
        <authorList>
            <person name="Henning P.M."/>
            <person name="Roalson E.H."/>
            <person name="Mir W."/>
            <person name="McCubbin A.G."/>
            <person name="Shore J.S."/>
        </authorList>
    </citation>
    <scope>NUCLEOTIDE SEQUENCE</scope>
    <source>
        <strain evidence="4">F60SS</strain>
    </source>
</reference>
<gene>
    <name evidence="4" type="primary">LBD18_2</name>
    <name evidence="4" type="ORF">Tsubulata_048373</name>
</gene>
<dbReference type="Pfam" id="PF03195">
    <property type="entry name" value="LOB"/>
    <property type="match status" value="1"/>
</dbReference>
<sequence length="130" mass="13419">MSSTPNPVSSGGSSGGGGGGGSSGSGGGGPCGACKFLRRKCVPGCIFAPYFDSEQGAAHFAAVHKVFGASNVSKLLLHIPVHKRLDAVVTICYEAQARLRDPVYGCVAHIFALQQQEERLLVLIKDNSST</sequence>
<dbReference type="GO" id="GO:0045893">
    <property type="term" value="P:positive regulation of DNA-templated transcription"/>
    <property type="evidence" value="ECO:0007669"/>
    <property type="project" value="TreeGrafter"/>
</dbReference>
<protein>
    <submittedName>
        <fullName evidence="4">LOB domain-containing protein 18</fullName>
    </submittedName>
</protein>
<dbReference type="AlphaFoldDB" id="A0A9Q0F276"/>
<evidence type="ECO:0000256" key="1">
    <source>
        <dbReference type="ARBA" id="ARBA00005474"/>
    </source>
</evidence>
<evidence type="ECO:0000313" key="4">
    <source>
        <dbReference type="EMBL" id="KAJ4823690.1"/>
    </source>
</evidence>
<dbReference type="PANTHER" id="PTHR31529">
    <property type="entry name" value="LOB DOMAIN CONTAINING PROTEIN"/>
    <property type="match status" value="1"/>
</dbReference>
<evidence type="ECO:0000256" key="2">
    <source>
        <dbReference type="SAM" id="MobiDB-lite"/>
    </source>
</evidence>
<dbReference type="OrthoDB" id="668748at2759"/>
<accession>A0A9Q0F276</accession>
<feature type="region of interest" description="Disordered" evidence="2">
    <location>
        <begin position="1"/>
        <end position="29"/>
    </location>
</feature>
<keyword evidence="5" id="KW-1185">Reference proteome</keyword>
<dbReference type="GO" id="GO:0009755">
    <property type="term" value="P:hormone-mediated signaling pathway"/>
    <property type="evidence" value="ECO:0007669"/>
    <property type="project" value="TreeGrafter"/>
</dbReference>
<comment type="caution">
    <text evidence="4">The sequence shown here is derived from an EMBL/GenBank/DDBJ whole genome shotgun (WGS) entry which is preliminary data.</text>
</comment>
<dbReference type="PROSITE" id="PS50891">
    <property type="entry name" value="LOB"/>
    <property type="match status" value="1"/>
</dbReference>
<feature type="compositionally biased region" description="Gly residues" evidence="2">
    <location>
        <begin position="12"/>
        <end position="29"/>
    </location>
</feature>
<dbReference type="EMBL" id="JAKUCV010007388">
    <property type="protein sequence ID" value="KAJ4823690.1"/>
    <property type="molecule type" value="Genomic_DNA"/>
</dbReference>
<dbReference type="PANTHER" id="PTHR31529:SF4">
    <property type="entry name" value="LOB DOMAIN-CONTAINING PROTEIN 30"/>
    <property type="match status" value="1"/>
</dbReference>
<name>A0A9Q0F276_9ROSI</name>
<dbReference type="GO" id="GO:0005634">
    <property type="term" value="C:nucleus"/>
    <property type="evidence" value="ECO:0007669"/>
    <property type="project" value="TreeGrafter"/>
</dbReference>
<feature type="domain" description="LOB" evidence="3">
    <location>
        <begin position="29"/>
        <end position="130"/>
    </location>
</feature>
<evidence type="ECO:0000313" key="5">
    <source>
        <dbReference type="Proteomes" id="UP001141552"/>
    </source>
</evidence>
<reference evidence="4" key="1">
    <citation type="submission" date="2022-02" db="EMBL/GenBank/DDBJ databases">
        <authorList>
            <person name="Henning P.M."/>
            <person name="McCubbin A.G."/>
            <person name="Shore J.S."/>
        </authorList>
    </citation>
    <scope>NUCLEOTIDE SEQUENCE</scope>
    <source>
        <strain evidence="4">F60SS</strain>
        <tissue evidence="4">Leaves</tissue>
    </source>
</reference>